<evidence type="ECO:0000256" key="1">
    <source>
        <dbReference type="SAM" id="Phobius"/>
    </source>
</evidence>
<feature type="transmembrane region" description="Helical" evidence="1">
    <location>
        <begin position="51"/>
        <end position="70"/>
    </location>
</feature>
<organism evidence="2 3">
    <name type="scientific">Pseudoxanthomonas winnipegensis</name>
    <dbReference type="NCBI Taxonomy" id="2480810"/>
    <lineage>
        <taxon>Bacteria</taxon>
        <taxon>Pseudomonadati</taxon>
        <taxon>Pseudomonadota</taxon>
        <taxon>Gammaproteobacteria</taxon>
        <taxon>Lysobacterales</taxon>
        <taxon>Lysobacteraceae</taxon>
        <taxon>Pseudoxanthomonas</taxon>
    </lineage>
</organism>
<dbReference type="RefSeq" id="WP_306995671.1">
    <property type="nucleotide sequence ID" value="NZ_JAUTBB010000001.1"/>
</dbReference>
<dbReference type="EMBL" id="JAUTBB010000001">
    <property type="protein sequence ID" value="MDQ1117935.1"/>
    <property type="molecule type" value="Genomic_DNA"/>
</dbReference>
<dbReference type="AlphaFoldDB" id="A0AAW8G704"/>
<evidence type="ECO:0000313" key="3">
    <source>
        <dbReference type="Proteomes" id="UP001234354"/>
    </source>
</evidence>
<feature type="transmembrane region" description="Helical" evidence="1">
    <location>
        <begin position="82"/>
        <end position="102"/>
    </location>
</feature>
<proteinExistence type="predicted"/>
<sequence length="106" mass="11427">MVIVETSSKQRRILALATTWVYALALLALAIGGVMLWRMYCESFGCVGKGIAWFAWAISFMVTLALGYVARRTQQAAGRIGVGCILVLQLTAGIALAAYWAVRQAG</sequence>
<name>A0AAW8G704_9GAMM</name>
<keyword evidence="1" id="KW-0812">Transmembrane</keyword>
<keyword evidence="1" id="KW-0472">Membrane</keyword>
<protein>
    <submittedName>
        <fullName evidence="2">Cytochrome oxidase assembly protein ShyY1</fullName>
    </submittedName>
</protein>
<evidence type="ECO:0000313" key="2">
    <source>
        <dbReference type="EMBL" id="MDQ1117935.1"/>
    </source>
</evidence>
<accession>A0AAW8G704</accession>
<dbReference type="Proteomes" id="UP001234354">
    <property type="component" value="Unassembled WGS sequence"/>
</dbReference>
<gene>
    <name evidence="2" type="ORF">QE383_000243</name>
</gene>
<keyword evidence="1" id="KW-1133">Transmembrane helix</keyword>
<comment type="caution">
    <text evidence="2">The sequence shown here is derived from an EMBL/GenBank/DDBJ whole genome shotgun (WGS) entry which is preliminary data.</text>
</comment>
<reference evidence="2" key="1">
    <citation type="submission" date="2023-07" db="EMBL/GenBank/DDBJ databases">
        <title>Functional and genomic diversity of the sorghum phyllosphere microbiome.</title>
        <authorList>
            <person name="Shade A."/>
        </authorList>
    </citation>
    <scope>NUCLEOTIDE SEQUENCE</scope>
    <source>
        <strain evidence="2">SORGH_AS_0908</strain>
    </source>
</reference>
<feature type="transmembrane region" description="Helical" evidence="1">
    <location>
        <begin position="12"/>
        <end position="39"/>
    </location>
</feature>